<accession>A0A674EZ01</accession>
<comment type="subcellular location">
    <subcellularLocation>
        <location evidence="1">Secreted</location>
    </subcellularLocation>
</comment>
<dbReference type="GO" id="GO:0019229">
    <property type="term" value="P:regulation of vasoconstriction"/>
    <property type="evidence" value="ECO:0007669"/>
    <property type="project" value="InterPro"/>
</dbReference>
<sequence length="262" mass="29223">MDLRILFSVLSMMYSGYVHTVSSAPMGKETAVDTTATPMPVRHIRNKRCSCATFLDKECVYFCHLDIIWVNTPERVVSYGLGNASRKKRAIKDPEVSQQDPRCKCVSEDDRTCISFCQLENHLRYGSAAVIRPAPDTVIRPAPAPDTVIRPVADTVIRPVADTVIRPVADTVIRPVADTVIRPAPDTVIRPVPDTVISPALAEYAGRQQCKHKLAAKTSRIKRVKHRDHKAVGPSALRATVKACLLLEKWMVKQRHKPREGR</sequence>
<dbReference type="SMART" id="SM00272">
    <property type="entry name" value="END"/>
    <property type="match status" value="2"/>
</dbReference>
<proteinExistence type="inferred from homology"/>
<dbReference type="InterPro" id="IPR020475">
    <property type="entry name" value="Endothelin"/>
</dbReference>
<keyword evidence="4" id="KW-0838">Vasoactive</keyword>
<evidence type="ECO:0000256" key="8">
    <source>
        <dbReference type="SAM" id="SignalP"/>
    </source>
</evidence>
<dbReference type="OMA" id="EKWPARR"/>
<feature type="signal peptide" evidence="8">
    <location>
        <begin position="1"/>
        <end position="20"/>
    </location>
</feature>
<evidence type="ECO:0000313" key="11">
    <source>
        <dbReference type="Proteomes" id="UP000472277"/>
    </source>
</evidence>
<keyword evidence="3" id="KW-0964">Secreted</keyword>
<dbReference type="RefSeq" id="XP_029588630.1">
    <property type="nucleotide sequence ID" value="XM_029732770.1"/>
</dbReference>
<evidence type="ECO:0000256" key="5">
    <source>
        <dbReference type="ARBA" id="ARBA00023322"/>
    </source>
</evidence>
<evidence type="ECO:0000256" key="3">
    <source>
        <dbReference type="ARBA" id="ARBA00022525"/>
    </source>
</evidence>
<evidence type="ECO:0000256" key="2">
    <source>
        <dbReference type="ARBA" id="ARBA00010959"/>
    </source>
</evidence>
<dbReference type="GO" id="GO:0005179">
    <property type="term" value="F:hormone activity"/>
    <property type="evidence" value="ECO:0007669"/>
    <property type="project" value="TreeGrafter"/>
</dbReference>
<feature type="domain" description="Endothelin-like toxin" evidence="9">
    <location>
        <begin position="102"/>
        <end position="123"/>
    </location>
</feature>
<comment type="function">
    <text evidence="7">Endothelins are endothelium-derived vasoconstrictor peptides. Probable ligand for G-protein coupled receptors EDNRA and EDNRB which activates PTK2B, BCAR1, BCAR3 and, GTPases RAP1 and RHOA cascade in glomerular mesangial cells. Also binds the DEAR/FBXW7-AS1 receptor. Promotes mesenteric arterial wall remodeling via activation of ROCK signaling and subsequent colocalization of NFATC3 with F-actin filaments. NFATC3 then translocates to the nucleus where it subsequently promotes the transcription of the smooth muscle hypertrophy and differentiation marker ACTA2.</text>
</comment>
<dbReference type="GO" id="GO:0006874">
    <property type="term" value="P:intracellular calcium ion homeostasis"/>
    <property type="evidence" value="ECO:0007669"/>
    <property type="project" value="TreeGrafter"/>
</dbReference>
<dbReference type="GO" id="GO:0014826">
    <property type="term" value="P:vein smooth muscle contraction"/>
    <property type="evidence" value="ECO:0007669"/>
    <property type="project" value="TreeGrafter"/>
</dbReference>
<evidence type="ECO:0000313" key="10">
    <source>
        <dbReference type="Ensembl" id="ENSSTUP00000112872.1"/>
    </source>
</evidence>
<dbReference type="PANTHER" id="PTHR13874:SF10">
    <property type="entry name" value="ENDOTHELIN-1"/>
    <property type="match status" value="1"/>
</dbReference>
<organism evidence="10 11">
    <name type="scientific">Salmo trutta</name>
    <name type="common">Brown trout</name>
    <dbReference type="NCBI Taxonomy" id="8032"/>
    <lineage>
        <taxon>Eukaryota</taxon>
        <taxon>Metazoa</taxon>
        <taxon>Chordata</taxon>
        <taxon>Craniata</taxon>
        <taxon>Vertebrata</taxon>
        <taxon>Euteleostomi</taxon>
        <taxon>Actinopterygii</taxon>
        <taxon>Neopterygii</taxon>
        <taxon>Teleostei</taxon>
        <taxon>Protacanthopterygii</taxon>
        <taxon>Salmoniformes</taxon>
        <taxon>Salmonidae</taxon>
        <taxon>Salmoninae</taxon>
        <taxon>Salmo</taxon>
    </lineage>
</organism>
<reference evidence="10" key="2">
    <citation type="submission" date="2025-09" db="UniProtKB">
        <authorList>
            <consortium name="Ensembl"/>
        </authorList>
    </citation>
    <scope>IDENTIFICATION</scope>
</reference>
<evidence type="ECO:0000256" key="6">
    <source>
        <dbReference type="ARBA" id="ARBA00040197"/>
    </source>
</evidence>
<dbReference type="KEGG" id="stru:115174097"/>
<evidence type="ECO:0000256" key="4">
    <source>
        <dbReference type="ARBA" id="ARBA00022858"/>
    </source>
</evidence>
<dbReference type="PRINTS" id="PR00365">
    <property type="entry name" value="ENDOTHELIN"/>
</dbReference>
<evidence type="ECO:0000259" key="9">
    <source>
        <dbReference type="SMART" id="SM00272"/>
    </source>
</evidence>
<dbReference type="InterPro" id="IPR001928">
    <property type="entry name" value="Endothln-like_toxin"/>
</dbReference>
<dbReference type="Ensembl" id="ENSSTUT00000120825.1">
    <property type="protein sequence ID" value="ENSSTUP00000112872.1"/>
    <property type="gene ID" value="ENSSTUG00000049892.1"/>
</dbReference>
<dbReference type="Pfam" id="PF00322">
    <property type="entry name" value="Endothelin"/>
    <property type="match status" value="1"/>
</dbReference>
<keyword evidence="8" id="KW-0732">Signal</keyword>
<comment type="similarity">
    <text evidence="2">Belongs to the endothelin/sarafotoxin family.</text>
</comment>
<dbReference type="AlphaFoldDB" id="A0A674EZ01"/>
<dbReference type="InParanoid" id="A0A674EZ01"/>
<dbReference type="GeneID" id="115174097"/>
<name>A0A674EZ01_SALTR</name>
<dbReference type="GO" id="GO:0005615">
    <property type="term" value="C:extracellular space"/>
    <property type="evidence" value="ECO:0007669"/>
    <property type="project" value="TreeGrafter"/>
</dbReference>
<dbReference type="GO" id="GO:0003100">
    <property type="term" value="P:regulation of systemic arterial blood pressure by endothelin"/>
    <property type="evidence" value="ECO:0007669"/>
    <property type="project" value="TreeGrafter"/>
</dbReference>
<gene>
    <name evidence="10" type="primary">LOC115174097</name>
</gene>
<dbReference type="PANTHER" id="PTHR13874">
    <property type="entry name" value="ENDOTHELIN"/>
    <property type="match status" value="1"/>
</dbReference>
<dbReference type="GeneTree" id="ENSGT00950000183053"/>
<dbReference type="OrthoDB" id="9362154at2759"/>
<evidence type="ECO:0000256" key="7">
    <source>
        <dbReference type="ARBA" id="ARBA00046081"/>
    </source>
</evidence>
<dbReference type="GO" id="GO:0031707">
    <property type="term" value="F:endothelin A receptor binding"/>
    <property type="evidence" value="ECO:0007669"/>
    <property type="project" value="TreeGrafter"/>
</dbReference>
<dbReference type="PROSITE" id="PS00270">
    <property type="entry name" value="ENDOTHELIN"/>
    <property type="match status" value="2"/>
</dbReference>
<dbReference type="GO" id="GO:0031708">
    <property type="term" value="F:endothelin B receptor binding"/>
    <property type="evidence" value="ECO:0007669"/>
    <property type="project" value="TreeGrafter"/>
</dbReference>
<keyword evidence="5" id="KW-0839">Vasoconstrictor</keyword>
<feature type="chain" id="PRO_5025446162" description="Endothelin-1" evidence="8">
    <location>
        <begin position="21"/>
        <end position="262"/>
    </location>
</feature>
<feature type="domain" description="Endothelin-like toxin" evidence="9">
    <location>
        <begin position="48"/>
        <end position="69"/>
    </location>
</feature>
<protein>
    <recommendedName>
        <fullName evidence="6">Endothelin-1</fullName>
    </recommendedName>
</protein>
<evidence type="ECO:0000256" key="1">
    <source>
        <dbReference type="ARBA" id="ARBA00004613"/>
    </source>
</evidence>
<dbReference type="InterPro" id="IPR019764">
    <property type="entry name" value="Endothelin_toxin_CS"/>
</dbReference>
<keyword evidence="11" id="KW-1185">Reference proteome</keyword>
<reference evidence="10" key="1">
    <citation type="submission" date="2025-08" db="UniProtKB">
        <authorList>
            <consortium name="Ensembl"/>
        </authorList>
    </citation>
    <scope>IDENTIFICATION</scope>
</reference>
<dbReference type="Proteomes" id="UP000472277">
    <property type="component" value="Chromosome 34"/>
</dbReference>